<evidence type="ECO:0000256" key="3">
    <source>
        <dbReference type="SAM" id="MobiDB-lite"/>
    </source>
</evidence>
<dbReference type="UniPathway" id="UPA00258">
    <property type="reaction ID" value="UER00370"/>
</dbReference>
<evidence type="ECO:0000313" key="5">
    <source>
        <dbReference type="Proteomes" id="UP000546257"/>
    </source>
</evidence>
<keyword evidence="5" id="KW-1185">Reference proteome</keyword>
<evidence type="ECO:0000313" key="4">
    <source>
        <dbReference type="EMBL" id="MBB6646030.1"/>
    </source>
</evidence>
<protein>
    <recommendedName>
        <fullName evidence="2">Urease subunit beta</fullName>
        <ecNumber evidence="2">3.5.1.5</ecNumber>
    </recommendedName>
    <alternativeName>
        <fullName evidence="2">Urea amidohydrolase subunit beta</fullName>
    </alternativeName>
</protein>
<dbReference type="HAMAP" id="MF_01954">
    <property type="entry name" value="Urease_beta"/>
    <property type="match status" value="1"/>
</dbReference>
<feature type="region of interest" description="Disordered" evidence="3">
    <location>
        <begin position="116"/>
        <end position="149"/>
    </location>
</feature>
<dbReference type="InterPro" id="IPR050069">
    <property type="entry name" value="Urease_subunit"/>
</dbReference>
<dbReference type="NCBIfam" id="TIGR00192">
    <property type="entry name" value="urease_beta"/>
    <property type="match status" value="1"/>
</dbReference>
<dbReference type="RefSeq" id="WP_185192386.1">
    <property type="nucleotide sequence ID" value="NZ_JACKXD010000002.1"/>
</dbReference>
<comment type="pathway">
    <text evidence="2">Nitrogen metabolism; urea degradation; CO(2) and NH(3) from urea (urease route): step 1/1.</text>
</comment>
<keyword evidence="2" id="KW-0963">Cytoplasm</keyword>
<dbReference type="NCBIfam" id="NF009682">
    <property type="entry name" value="PRK13203.1"/>
    <property type="match status" value="1"/>
</dbReference>
<organism evidence="4 5">
    <name type="scientific">Halobellus ruber</name>
    <dbReference type="NCBI Taxonomy" id="2761102"/>
    <lineage>
        <taxon>Archaea</taxon>
        <taxon>Methanobacteriati</taxon>
        <taxon>Methanobacteriota</taxon>
        <taxon>Stenosarchaea group</taxon>
        <taxon>Halobacteria</taxon>
        <taxon>Halobacteriales</taxon>
        <taxon>Haloferacaceae</taxon>
        <taxon>Halobellus</taxon>
    </lineage>
</organism>
<dbReference type="Pfam" id="PF00699">
    <property type="entry name" value="Urease_beta"/>
    <property type="match status" value="1"/>
</dbReference>
<dbReference type="InterPro" id="IPR002019">
    <property type="entry name" value="Urease_beta-like"/>
</dbReference>
<evidence type="ECO:0000256" key="2">
    <source>
        <dbReference type="HAMAP-Rule" id="MF_01954"/>
    </source>
</evidence>
<name>A0A7J9SGG5_9EURY</name>
<feature type="compositionally biased region" description="Acidic residues" evidence="3">
    <location>
        <begin position="137"/>
        <end position="149"/>
    </location>
</feature>
<dbReference type="CDD" id="cd00407">
    <property type="entry name" value="Urease_beta"/>
    <property type="match status" value="1"/>
</dbReference>
<dbReference type="InterPro" id="IPR036461">
    <property type="entry name" value="Urease_betasu_sf"/>
</dbReference>
<dbReference type="Proteomes" id="UP000546257">
    <property type="component" value="Unassembled WGS sequence"/>
</dbReference>
<sequence length="149" mass="15647">MSDDLVPGEIRVDAEPVTLNEGRETAEVTVGNTGDRPVQVGSHFHFFEANAALAFDREAAYGMRLNVPAGTAVRFEPGDERTVELVAIGGKRRASGMNGLVNGSVDGDPTAALQRAREAGFRDTGADTGATEHTAGDVDEEAADYGDPE</sequence>
<proteinExistence type="inferred from homology"/>
<keyword evidence="1 2" id="KW-0378">Hydrolase</keyword>
<dbReference type="PANTHER" id="PTHR33569">
    <property type="entry name" value="UREASE"/>
    <property type="match status" value="1"/>
</dbReference>
<dbReference type="EC" id="3.5.1.5" evidence="2"/>
<feature type="compositionally biased region" description="Basic and acidic residues" evidence="3">
    <location>
        <begin position="116"/>
        <end position="125"/>
    </location>
</feature>
<comment type="subcellular location">
    <subcellularLocation>
        <location evidence="2">Cytoplasm</location>
    </subcellularLocation>
</comment>
<dbReference type="PANTHER" id="PTHR33569:SF1">
    <property type="entry name" value="UREASE"/>
    <property type="match status" value="1"/>
</dbReference>
<evidence type="ECO:0000256" key="1">
    <source>
        <dbReference type="ARBA" id="ARBA00022801"/>
    </source>
</evidence>
<reference evidence="4 5" key="1">
    <citation type="submission" date="2020-08" db="EMBL/GenBank/DDBJ databases">
        <authorList>
            <person name="Seo M.-J."/>
        </authorList>
    </citation>
    <scope>NUCLEOTIDE SEQUENCE [LARGE SCALE GENOMIC DNA]</scope>
    <source>
        <strain evidence="4 5">MBLA0160</strain>
    </source>
</reference>
<gene>
    <name evidence="2" type="primary">ureB</name>
    <name evidence="4" type="ORF">H5V44_06975</name>
</gene>
<dbReference type="FunFam" id="2.10.150.10:FF:000001">
    <property type="entry name" value="Urease subunit beta"/>
    <property type="match status" value="1"/>
</dbReference>
<comment type="similarity">
    <text evidence="2">Belongs to the urease beta subunit family.</text>
</comment>
<comment type="caution">
    <text evidence="4">The sequence shown here is derived from an EMBL/GenBank/DDBJ whole genome shotgun (WGS) entry which is preliminary data.</text>
</comment>
<dbReference type="AlphaFoldDB" id="A0A7J9SGG5"/>
<dbReference type="GO" id="GO:0043419">
    <property type="term" value="P:urea catabolic process"/>
    <property type="evidence" value="ECO:0007669"/>
    <property type="project" value="UniProtKB-UniRule"/>
</dbReference>
<accession>A0A7J9SGG5</accession>
<dbReference type="Gene3D" id="2.10.150.10">
    <property type="entry name" value="Urease, beta subunit"/>
    <property type="match status" value="1"/>
</dbReference>
<dbReference type="EMBL" id="JACKXD010000002">
    <property type="protein sequence ID" value="MBB6646030.1"/>
    <property type="molecule type" value="Genomic_DNA"/>
</dbReference>
<dbReference type="GO" id="GO:0035550">
    <property type="term" value="C:urease complex"/>
    <property type="evidence" value="ECO:0007669"/>
    <property type="project" value="InterPro"/>
</dbReference>
<dbReference type="SUPFAM" id="SSF51278">
    <property type="entry name" value="Urease, beta-subunit"/>
    <property type="match status" value="1"/>
</dbReference>
<comment type="subunit">
    <text evidence="2">Heterotrimer of UreA (gamma), UreB (beta) and UreC (alpha) subunits. Three heterotrimers associate to form the active enzyme.</text>
</comment>
<comment type="catalytic activity">
    <reaction evidence="2">
        <text>urea + 2 H2O + H(+) = hydrogencarbonate + 2 NH4(+)</text>
        <dbReference type="Rhea" id="RHEA:20557"/>
        <dbReference type="ChEBI" id="CHEBI:15377"/>
        <dbReference type="ChEBI" id="CHEBI:15378"/>
        <dbReference type="ChEBI" id="CHEBI:16199"/>
        <dbReference type="ChEBI" id="CHEBI:17544"/>
        <dbReference type="ChEBI" id="CHEBI:28938"/>
        <dbReference type="EC" id="3.5.1.5"/>
    </reaction>
</comment>
<dbReference type="GO" id="GO:0009039">
    <property type="term" value="F:urease activity"/>
    <property type="evidence" value="ECO:0007669"/>
    <property type="project" value="UniProtKB-UniRule"/>
</dbReference>